<accession>A0ABS8TDE6</accession>
<reference evidence="2 3" key="1">
    <citation type="journal article" date="2021" name="BMC Genomics">
        <title>Datura genome reveals duplications of psychoactive alkaloid biosynthetic genes and high mutation rate following tissue culture.</title>
        <authorList>
            <person name="Rajewski A."/>
            <person name="Carter-House D."/>
            <person name="Stajich J."/>
            <person name="Litt A."/>
        </authorList>
    </citation>
    <scope>NUCLEOTIDE SEQUENCE [LARGE SCALE GENOMIC DNA]</scope>
    <source>
        <strain evidence="2">AR-01</strain>
    </source>
</reference>
<dbReference type="Pfam" id="PF04253">
    <property type="entry name" value="TFR_dimer"/>
    <property type="match status" value="1"/>
</dbReference>
<dbReference type="InterPro" id="IPR007365">
    <property type="entry name" value="TFR-like_dimer_dom"/>
</dbReference>
<dbReference type="Gene3D" id="1.20.930.40">
    <property type="entry name" value="Transferrin receptor-like, dimerisation domain"/>
    <property type="match status" value="1"/>
</dbReference>
<dbReference type="PANTHER" id="PTHR10404:SF75">
    <property type="entry name" value="GLUTAMATE CARBOXYPEPTIDASE AMP1-RELATED"/>
    <property type="match status" value="1"/>
</dbReference>
<dbReference type="InterPro" id="IPR036757">
    <property type="entry name" value="TFR-like_dimer_dom_sf"/>
</dbReference>
<dbReference type="InterPro" id="IPR039373">
    <property type="entry name" value="Peptidase_M28B"/>
</dbReference>
<comment type="caution">
    <text evidence="2">The sequence shown here is derived from an EMBL/GenBank/DDBJ whole genome shotgun (WGS) entry which is preliminary data.</text>
</comment>
<dbReference type="PANTHER" id="PTHR10404">
    <property type="entry name" value="N-ACETYLATED-ALPHA-LINKED ACIDIC DIPEPTIDASE"/>
    <property type="match status" value="1"/>
</dbReference>
<feature type="domain" description="Transferrin receptor-like dimerisation" evidence="1">
    <location>
        <begin position="5"/>
        <end position="95"/>
    </location>
</feature>
<evidence type="ECO:0000313" key="2">
    <source>
        <dbReference type="EMBL" id="MCD7468542.1"/>
    </source>
</evidence>
<dbReference type="Proteomes" id="UP000823775">
    <property type="component" value="Unassembled WGS sequence"/>
</dbReference>
<proteinExistence type="predicted"/>
<name>A0ABS8TDE6_DATST</name>
<dbReference type="SUPFAM" id="SSF47672">
    <property type="entry name" value="Transferrin receptor-like dimerisation domain"/>
    <property type="match status" value="1"/>
</dbReference>
<keyword evidence="3" id="KW-1185">Reference proteome</keyword>
<evidence type="ECO:0000313" key="3">
    <source>
        <dbReference type="Proteomes" id="UP000823775"/>
    </source>
</evidence>
<organism evidence="2 3">
    <name type="scientific">Datura stramonium</name>
    <name type="common">Jimsonweed</name>
    <name type="synonym">Common thornapple</name>
    <dbReference type="NCBI Taxonomy" id="4076"/>
    <lineage>
        <taxon>Eukaryota</taxon>
        <taxon>Viridiplantae</taxon>
        <taxon>Streptophyta</taxon>
        <taxon>Embryophyta</taxon>
        <taxon>Tracheophyta</taxon>
        <taxon>Spermatophyta</taxon>
        <taxon>Magnoliopsida</taxon>
        <taxon>eudicotyledons</taxon>
        <taxon>Gunneridae</taxon>
        <taxon>Pentapetalae</taxon>
        <taxon>asterids</taxon>
        <taxon>lamiids</taxon>
        <taxon>Solanales</taxon>
        <taxon>Solanaceae</taxon>
        <taxon>Solanoideae</taxon>
        <taxon>Datureae</taxon>
        <taxon>Datura</taxon>
    </lineage>
</organism>
<gene>
    <name evidence="2" type="ORF">HAX54_006877</name>
</gene>
<sequence length="99" mass="10954">MQLKRRILNDRPGCLLRRGFLDAEGLQGRPWFKHMVYVARNDGESELDFFPGIANAISRSSSGGVNSGGGEHNAAIQHEIWRTARAIQRAAHALKGELT</sequence>
<evidence type="ECO:0000259" key="1">
    <source>
        <dbReference type="Pfam" id="PF04253"/>
    </source>
</evidence>
<dbReference type="EMBL" id="JACEIK010001353">
    <property type="protein sequence ID" value="MCD7468542.1"/>
    <property type="molecule type" value="Genomic_DNA"/>
</dbReference>
<protein>
    <recommendedName>
        <fullName evidence="1">Transferrin receptor-like dimerisation domain-containing protein</fullName>
    </recommendedName>
</protein>